<protein>
    <recommendedName>
        <fullName evidence="9">Multidrug-efflux transporter</fullName>
    </recommendedName>
</protein>
<feature type="transmembrane region" description="Helical" evidence="10">
    <location>
        <begin position="128"/>
        <end position="145"/>
    </location>
</feature>
<keyword evidence="8 10" id="KW-0472">Membrane</keyword>
<comment type="subcellular location">
    <subcellularLocation>
        <location evidence="1">Cell inner membrane</location>
        <topology evidence="1">Multi-pass membrane protein</topology>
    </subcellularLocation>
</comment>
<accession>A0ABU3SWP3</accession>
<feature type="transmembrane region" description="Helical" evidence="10">
    <location>
        <begin position="90"/>
        <end position="108"/>
    </location>
</feature>
<dbReference type="PIRSF" id="PIRSF006603">
    <property type="entry name" value="DinF"/>
    <property type="match status" value="1"/>
</dbReference>
<keyword evidence="7" id="KW-0406">Ion transport</keyword>
<feature type="transmembrane region" description="Helical" evidence="10">
    <location>
        <begin position="157"/>
        <end position="181"/>
    </location>
</feature>
<dbReference type="CDD" id="cd13131">
    <property type="entry name" value="MATE_NorM_like"/>
    <property type="match status" value="1"/>
</dbReference>
<evidence type="ECO:0000256" key="6">
    <source>
        <dbReference type="ARBA" id="ARBA00022989"/>
    </source>
</evidence>
<dbReference type="InterPro" id="IPR002528">
    <property type="entry name" value="MATE_fam"/>
</dbReference>
<proteinExistence type="predicted"/>
<dbReference type="Pfam" id="PF01554">
    <property type="entry name" value="MatE"/>
    <property type="match status" value="2"/>
</dbReference>
<keyword evidence="5 10" id="KW-0812">Transmembrane</keyword>
<evidence type="ECO:0000256" key="9">
    <source>
        <dbReference type="ARBA" id="ARBA00031636"/>
    </source>
</evidence>
<keyword evidence="6 10" id="KW-1133">Transmembrane helix</keyword>
<evidence type="ECO:0000313" key="12">
    <source>
        <dbReference type="Proteomes" id="UP001247805"/>
    </source>
</evidence>
<evidence type="ECO:0000256" key="7">
    <source>
        <dbReference type="ARBA" id="ARBA00023065"/>
    </source>
</evidence>
<feature type="transmembrane region" description="Helical" evidence="10">
    <location>
        <begin position="316"/>
        <end position="339"/>
    </location>
</feature>
<gene>
    <name evidence="11" type="ORF">RS130_11270</name>
</gene>
<feature type="transmembrane region" description="Helical" evidence="10">
    <location>
        <begin position="187"/>
        <end position="211"/>
    </location>
</feature>
<feature type="transmembrane region" description="Helical" evidence="10">
    <location>
        <begin position="351"/>
        <end position="372"/>
    </location>
</feature>
<feature type="transmembrane region" description="Helical" evidence="10">
    <location>
        <begin position="418"/>
        <end position="436"/>
    </location>
</feature>
<feature type="transmembrane region" description="Helical" evidence="10">
    <location>
        <begin position="275"/>
        <end position="295"/>
    </location>
</feature>
<evidence type="ECO:0000313" key="11">
    <source>
        <dbReference type="EMBL" id="MDU0354436.1"/>
    </source>
</evidence>
<dbReference type="InterPro" id="IPR050222">
    <property type="entry name" value="MATE_MdtK"/>
</dbReference>
<evidence type="ECO:0000256" key="10">
    <source>
        <dbReference type="SAM" id="Phobius"/>
    </source>
</evidence>
<keyword evidence="2" id="KW-0813">Transport</keyword>
<evidence type="ECO:0000256" key="8">
    <source>
        <dbReference type="ARBA" id="ARBA00023136"/>
    </source>
</evidence>
<comment type="caution">
    <text evidence="11">The sequence shown here is derived from an EMBL/GenBank/DDBJ whole genome shotgun (WGS) entry which is preliminary data.</text>
</comment>
<dbReference type="PANTHER" id="PTHR43298:SF2">
    <property type="entry name" value="FMN_FAD EXPORTER YEEO-RELATED"/>
    <property type="match status" value="1"/>
</dbReference>
<keyword evidence="3" id="KW-0050">Antiport</keyword>
<organism evidence="11 12">
    <name type="scientific">Paraglaciecola aquimarina</name>
    <dbReference type="NCBI Taxonomy" id="1235557"/>
    <lineage>
        <taxon>Bacteria</taxon>
        <taxon>Pseudomonadati</taxon>
        <taxon>Pseudomonadota</taxon>
        <taxon>Gammaproteobacteria</taxon>
        <taxon>Alteromonadales</taxon>
        <taxon>Alteromonadaceae</taxon>
        <taxon>Paraglaciecola</taxon>
    </lineage>
</organism>
<feature type="transmembrane region" description="Helical" evidence="10">
    <location>
        <begin position="44"/>
        <end position="70"/>
    </location>
</feature>
<evidence type="ECO:0000256" key="4">
    <source>
        <dbReference type="ARBA" id="ARBA00022475"/>
    </source>
</evidence>
<dbReference type="InterPro" id="IPR048279">
    <property type="entry name" value="MdtK-like"/>
</dbReference>
<name>A0ABU3SWP3_9ALTE</name>
<dbReference type="Proteomes" id="UP001247805">
    <property type="component" value="Unassembled WGS sequence"/>
</dbReference>
<keyword evidence="4" id="KW-1003">Cell membrane</keyword>
<sequence length="452" mass="49443">MAFKKELKTIAHLAWPLLIAQITQTLMGVSDTIMAGRYSATDMAAVAIGFSFTLPIIVFIQGITLALPPILSHLNGANDSTKVANYTQQMVWLALTFSVLAVMFGFSFESITQYIQMEADMGKIAIDYIQYILFSMPAFALYQVLRNYCEGLSITKPSMVIMGIGLLVNIPANYILIYGKFGLPEMGGAGCGVATALVFVAMFIATLLYTLKSKMLAKYDLYSQLYLPDFAVIKECLKLGLPIAMTILFEVTLFAVVALLLAPFGSIVVASHQVALNFSALMFMIPLSIGMATSIRIGYLLGEKRPEQAKITTRCSFLVGISIASFTAGFTILFRTYIAELYSIDPPVIELASSLLLLAALFQFSDAIQVISGTALRGYKDTAAMFYLSFVSYWIVGLSIGCILGLTDWIVPKMAASGFWIGFICGLTCAAVLLGIRLRYIQNYHIQLLQKT</sequence>
<evidence type="ECO:0000256" key="1">
    <source>
        <dbReference type="ARBA" id="ARBA00004429"/>
    </source>
</evidence>
<dbReference type="EMBL" id="JAWDIO010000002">
    <property type="protein sequence ID" value="MDU0354436.1"/>
    <property type="molecule type" value="Genomic_DNA"/>
</dbReference>
<evidence type="ECO:0000256" key="2">
    <source>
        <dbReference type="ARBA" id="ARBA00022448"/>
    </source>
</evidence>
<dbReference type="NCBIfam" id="TIGR00797">
    <property type="entry name" value="matE"/>
    <property type="match status" value="1"/>
</dbReference>
<evidence type="ECO:0000256" key="3">
    <source>
        <dbReference type="ARBA" id="ARBA00022449"/>
    </source>
</evidence>
<feature type="transmembrane region" description="Helical" evidence="10">
    <location>
        <begin position="247"/>
        <end position="269"/>
    </location>
</feature>
<keyword evidence="12" id="KW-1185">Reference proteome</keyword>
<feature type="transmembrane region" description="Helical" evidence="10">
    <location>
        <begin position="384"/>
        <end position="406"/>
    </location>
</feature>
<evidence type="ECO:0000256" key="5">
    <source>
        <dbReference type="ARBA" id="ARBA00022692"/>
    </source>
</evidence>
<dbReference type="RefSeq" id="WP_316026036.1">
    <property type="nucleotide sequence ID" value="NZ_JAWDIO010000002.1"/>
</dbReference>
<reference evidence="11 12" key="1">
    <citation type="submission" date="2023-10" db="EMBL/GenBank/DDBJ databases">
        <title>Glaciecola aquimarina strain GGW-M5 nov., isolated from a coastal seawater.</title>
        <authorList>
            <person name="Bayburt H."/>
            <person name="Kim J.M."/>
            <person name="Choi B.J."/>
            <person name="Jeon C.O."/>
        </authorList>
    </citation>
    <scope>NUCLEOTIDE SEQUENCE [LARGE SCALE GENOMIC DNA]</scope>
    <source>
        <strain evidence="11 12">KCTC 32108</strain>
    </source>
</reference>
<dbReference type="PANTHER" id="PTHR43298">
    <property type="entry name" value="MULTIDRUG RESISTANCE PROTEIN NORM-RELATED"/>
    <property type="match status" value="1"/>
</dbReference>